<evidence type="ECO:0000256" key="3">
    <source>
        <dbReference type="ARBA" id="ARBA00023004"/>
    </source>
</evidence>
<organism evidence="8 9">
    <name type="scientific">Luteolibacter ambystomatis</name>
    <dbReference type="NCBI Taxonomy" id="2824561"/>
    <lineage>
        <taxon>Bacteria</taxon>
        <taxon>Pseudomonadati</taxon>
        <taxon>Verrucomicrobiota</taxon>
        <taxon>Verrucomicrobiia</taxon>
        <taxon>Verrucomicrobiales</taxon>
        <taxon>Verrucomicrobiaceae</taxon>
        <taxon>Luteolibacter</taxon>
    </lineage>
</organism>
<sequence>MSDPNQKPDLEESINVTETHGRIARQIAAAARENKLGENGNHPIAPWFIFILVLVGLAAGAVLNNSGKLFAYDHTFREGYVRAPEPGGGDDKLPPVPLVKALSAKGSKIYSAKCNGCHGADARGDGANYPSLSGSTWVTGHTERFAMIILNGLHGPTSTGKVYSAAGMPAQGGGMTPEDLAGILTFLRNDKGNSVGDVVTPEMAKAAMDISAKRAKAGQQTDADELKAEHDKDLPGEKADANTLVDPATLLPAAAK</sequence>
<dbReference type="Proteomes" id="UP000676169">
    <property type="component" value="Chromosome"/>
</dbReference>
<dbReference type="RefSeq" id="WP_211629949.1">
    <property type="nucleotide sequence ID" value="NZ_CP073100.1"/>
</dbReference>
<keyword evidence="1 4" id="KW-0349">Heme</keyword>
<evidence type="ECO:0000256" key="2">
    <source>
        <dbReference type="ARBA" id="ARBA00022723"/>
    </source>
</evidence>
<evidence type="ECO:0000256" key="4">
    <source>
        <dbReference type="PROSITE-ProRule" id="PRU00433"/>
    </source>
</evidence>
<dbReference type="InterPro" id="IPR051459">
    <property type="entry name" value="Cytochrome_c-type_DH"/>
</dbReference>
<keyword evidence="6" id="KW-0812">Transmembrane</keyword>
<dbReference type="GO" id="GO:0009055">
    <property type="term" value="F:electron transfer activity"/>
    <property type="evidence" value="ECO:0007669"/>
    <property type="project" value="InterPro"/>
</dbReference>
<dbReference type="PANTHER" id="PTHR35008:SF4">
    <property type="entry name" value="BLL4482 PROTEIN"/>
    <property type="match status" value="1"/>
</dbReference>
<dbReference type="AlphaFoldDB" id="A0A975IZM4"/>
<evidence type="ECO:0000256" key="1">
    <source>
        <dbReference type="ARBA" id="ARBA00022617"/>
    </source>
</evidence>
<dbReference type="PANTHER" id="PTHR35008">
    <property type="entry name" value="BLL4482 PROTEIN-RELATED"/>
    <property type="match status" value="1"/>
</dbReference>
<keyword evidence="6" id="KW-0472">Membrane</keyword>
<evidence type="ECO:0000256" key="5">
    <source>
        <dbReference type="SAM" id="MobiDB-lite"/>
    </source>
</evidence>
<proteinExistence type="predicted"/>
<keyword evidence="2 4" id="KW-0479">Metal-binding</keyword>
<dbReference type="Pfam" id="PF00034">
    <property type="entry name" value="Cytochrom_C"/>
    <property type="match status" value="1"/>
</dbReference>
<keyword evidence="3 4" id="KW-0408">Iron</keyword>
<dbReference type="KEGG" id="lamb:KBB96_13380"/>
<name>A0A975IZM4_9BACT</name>
<dbReference type="EMBL" id="CP073100">
    <property type="protein sequence ID" value="QUE49860.1"/>
    <property type="molecule type" value="Genomic_DNA"/>
</dbReference>
<feature type="compositionally biased region" description="Basic and acidic residues" evidence="5">
    <location>
        <begin position="224"/>
        <end position="240"/>
    </location>
</feature>
<protein>
    <submittedName>
        <fullName evidence="8">Cytochrome c</fullName>
    </submittedName>
</protein>
<feature type="domain" description="Cytochrome c" evidence="7">
    <location>
        <begin position="101"/>
        <end position="191"/>
    </location>
</feature>
<evidence type="ECO:0000313" key="9">
    <source>
        <dbReference type="Proteomes" id="UP000676169"/>
    </source>
</evidence>
<feature type="transmembrane region" description="Helical" evidence="6">
    <location>
        <begin position="44"/>
        <end position="63"/>
    </location>
</feature>
<gene>
    <name evidence="8" type="ORF">KBB96_13380</name>
</gene>
<accession>A0A975IZM4</accession>
<dbReference type="PROSITE" id="PS51007">
    <property type="entry name" value="CYTC"/>
    <property type="match status" value="1"/>
</dbReference>
<reference evidence="8" key="1">
    <citation type="submission" date="2021-04" db="EMBL/GenBank/DDBJ databases">
        <title>Luteolibacter sp. 32A isolated from the skin of an Anderson's salamander (Ambystoma andersonii).</title>
        <authorList>
            <person name="Spergser J."/>
            <person name="Busse H.-J."/>
        </authorList>
    </citation>
    <scope>NUCLEOTIDE SEQUENCE</scope>
    <source>
        <strain evidence="8">32A</strain>
    </source>
</reference>
<feature type="region of interest" description="Disordered" evidence="5">
    <location>
        <begin position="213"/>
        <end position="256"/>
    </location>
</feature>
<dbReference type="Gene3D" id="1.10.760.10">
    <property type="entry name" value="Cytochrome c-like domain"/>
    <property type="match status" value="1"/>
</dbReference>
<dbReference type="InterPro" id="IPR009056">
    <property type="entry name" value="Cyt_c-like_dom"/>
</dbReference>
<keyword evidence="6" id="KW-1133">Transmembrane helix</keyword>
<evidence type="ECO:0000313" key="8">
    <source>
        <dbReference type="EMBL" id="QUE49860.1"/>
    </source>
</evidence>
<dbReference type="InterPro" id="IPR036909">
    <property type="entry name" value="Cyt_c-like_dom_sf"/>
</dbReference>
<keyword evidence="9" id="KW-1185">Reference proteome</keyword>
<dbReference type="SUPFAM" id="SSF46626">
    <property type="entry name" value="Cytochrome c"/>
    <property type="match status" value="1"/>
</dbReference>
<dbReference type="GO" id="GO:0046872">
    <property type="term" value="F:metal ion binding"/>
    <property type="evidence" value="ECO:0007669"/>
    <property type="project" value="UniProtKB-KW"/>
</dbReference>
<evidence type="ECO:0000256" key="6">
    <source>
        <dbReference type="SAM" id="Phobius"/>
    </source>
</evidence>
<dbReference type="GO" id="GO:0020037">
    <property type="term" value="F:heme binding"/>
    <property type="evidence" value="ECO:0007669"/>
    <property type="project" value="InterPro"/>
</dbReference>
<evidence type="ECO:0000259" key="7">
    <source>
        <dbReference type="PROSITE" id="PS51007"/>
    </source>
</evidence>